<dbReference type="InterPro" id="IPR011009">
    <property type="entry name" value="Kinase-like_dom_sf"/>
</dbReference>
<feature type="region of interest" description="Disordered" evidence="4">
    <location>
        <begin position="450"/>
        <end position="488"/>
    </location>
</feature>
<evidence type="ECO:0000313" key="6">
    <source>
        <dbReference type="EMBL" id="KAH0448158.1"/>
    </source>
</evidence>
<feature type="compositionally biased region" description="Basic and acidic residues" evidence="4">
    <location>
        <begin position="72"/>
        <end position="82"/>
    </location>
</feature>
<feature type="compositionally biased region" description="Basic and acidic residues" evidence="4">
    <location>
        <begin position="1"/>
        <end position="16"/>
    </location>
</feature>
<dbReference type="EMBL" id="JAGFBR010000019">
    <property type="protein sequence ID" value="KAH0448158.1"/>
    <property type="molecule type" value="Genomic_DNA"/>
</dbReference>
<dbReference type="InterPro" id="IPR036322">
    <property type="entry name" value="WD40_repeat_dom_sf"/>
</dbReference>
<sequence length="990" mass="110749">MEAPRKWKDLKQDNGRKQAPSPPLLLAQKDISAKGLAEFHRGDGSSLHIGFNRKLLVLFFVLERWELADQGRMEGSKEESGLERSSTSRHLKAGGHVTASRRGFGLVAGSSSKEEEVAGDGKRSFETTWLKTTGGSSGRSQGEVSLREWLDKHGRSVDFMECLHIFRQVVETVNRAHHQGVVVNNIRPSCFVMSTFNCISFIESASCSGSDSDSSYGEEGGSSCGAAKTLTAGDGMSAGAFESSAHATQLSLVEEMKRKGELSELSAVGERRYFPLKKVLSMEFNWYKSPEEAQERQSVFASDVYKLGVLLFELFCMFETMEEKLGIMSNLRHRVLPPQMLLKWPNVASFCLWLLHPEPSNRPKMSEVLQSEFLNEKRDSLEEREVAIKLKEEIEEQELLLEFLLNLQRTKQEAANMLHHNVCFLSGDVEVVRTQRSMLMKESGFLGVEKGDHSSVDKIKSPLPSYEIDDDSDSLGSRKRSKPGCKDCVEANHESQGNVFSKSSRIMDNFRKLEAAYFSSRCKHIKPACKLASRKLLVTNTSRGSTDKTQGSSVDDLVSKESQSGSRMGEWINPFLEGLRKYLTFSKFRVCAELKQGDLLNSSNLICSLAFDRDKNFFATAGVNKKIKVFEYDAIINDDRDIHYPLVEMASRSKLSNVCWNSYIKSQIASSDFEGVVQIWDVPRSQVLVEMREHEKRVWSVDYSLTDPTMLASGSDDGTVKLWNINQAILLFHFVYGGSTGTIRTKANVCSVQFSPESGRIVAVGSADHNVYCYDLRNIRIPLCKFIGHTKTVSYVKFLDSSNLISSSTDNTIKLWELSMGASRVLDNPNQTFSGHTNVKNFVGLSISDGYIATGSETNEVFVYQKAFPMPVMSYNFGCIDPISGLEDCDANQFISCVCWRDQSSTLVAANSSGNIKILEMLEIYILEGLNDISCFLRCSRSVDFCFASIYSFVTRLHIEFTLQASKVLLLEALECYEEAMSNASKIYGD</sequence>
<dbReference type="Proteomes" id="UP000775213">
    <property type="component" value="Unassembled WGS sequence"/>
</dbReference>
<protein>
    <recommendedName>
        <fullName evidence="5">Protein kinase domain-containing protein</fullName>
    </recommendedName>
</protein>
<comment type="caution">
    <text evidence="6">The sequence shown here is derived from an EMBL/GenBank/DDBJ whole genome shotgun (WGS) entry which is preliminary data.</text>
</comment>
<feature type="compositionally biased region" description="Polar residues" evidence="4">
    <location>
        <begin position="542"/>
        <end position="553"/>
    </location>
</feature>
<dbReference type="SUPFAM" id="SSF56112">
    <property type="entry name" value="Protein kinase-like (PK-like)"/>
    <property type="match status" value="1"/>
</dbReference>
<dbReference type="SMART" id="SM00320">
    <property type="entry name" value="WD40"/>
    <property type="match status" value="7"/>
</dbReference>
<feature type="repeat" description="WD" evidence="3">
    <location>
        <begin position="786"/>
        <end position="826"/>
    </location>
</feature>
<dbReference type="PROSITE" id="PS50082">
    <property type="entry name" value="WD_REPEATS_2"/>
    <property type="match status" value="2"/>
</dbReference>
<dbReference type="InterPro" id="IPR019775">
    <property type="entry name" value="WD40_repeat_CS"/>
</dbReference>
<feature type="region of interest" description="Disordered" evidence="4">
    <location>
        <begin position="1"/>
        <end position="23"/>
    </location>
</feature>
<dbReference type="SUPFAM" id="SSF50978">
    <property type="entry name" value="WD40 repeat-like"/>
    <property type="match status" value="1"/>
</dbReference>
<dbReference type="PANTHER" id="PTHR44218:SF1">
    <property type="entry name" value="PROTEIN SPA1-RELATED 3"/>
    <property type="match status" value="1"/>
</dbReference>
<dbReference type="InterPro" id="IPR044630">
    <property type="entry name" value="SPA1/2/3/4"/>
</dbReference>
<organism evidence="6 7">
    <name type="scientific">Dendrobium chrysotoxum</name>
    <name type="common">Orchid</name>
    <dbReference type="NCBI Taxonomy" id="161865"/>
    <lineage>
        <taxon>Eukaryota</taxon>
        <taxon>Viridiplantae</taxon>
        <taxon>Streptophyta</taxon>
        <taxon>Embryophyta</taxon>
        <taxon>Tracheophyta</taxon>
        <taxon>Spermatophyta</taxon>
        <taxon>Magnoliopsida</taxon>
        <taxon>Liliopsida</taxon>
        <taxon>Asparagales</taxon>
        <taxon>Orchidaceae</taxon>
        <taxon>Epidendroideae</taxon>
        <taxon>Malaxideae</taxon>
        <taxon>Dendrobiinae</taxon>
        <taxon>Dendrobium</taxon>
    </lineage>
</organism>
<name>A0AAV7FXP5_DENCH</name>
<evidence type="ECO:0000313" key="7">
    <source>
        <dbReference type="Proteomes" id="UP000775213"/>
    </source>
</evidence>
<dbReference type="Gene3D" id="2.130.10.10">
    <property type="entry name" value="YVTN repeat-like/Quinoprotein amine dehydrogenase"/>
    <property type="match status" value="1"/>
</dbReference>
<dbReference type="CDD" id="cd00200">
    <property type="entry name" value="WD40"/>
    <property type="match status" value="1"/>
</dbReference>
<dbReference type="GO" id="GO:0004672">
    <property type="term" value="F:protein kinase activity"/>
    <property type="evidence" value="ECO:0007669"/>
    <property type="project" value="InterPro"/>
</dbReference>
<keyword evidence="7" id="KW-1185">Reference proteome</keyword>
<keyword evidence="1 3" id="KW-0853">WD repeat</keyword>
<feature type="compositionally biased region" description="Basic and acidic residues" evidence="4">
    <location>
        <begin position="450"/>
        <end position="460"/>
    </location>
</feature>
<dbReference type="PROSITE" id="PS50294">
    <property type="entry name" value="WD_REPEATS_REGION"/>
    <property type="match status" value="2"/>
</dbReference>
<accession>A0AAV7FXP5</accession>
<evidence type="ECO:0000256" key="3">
    <source>
        <dbReference type="PROSITE-ProRule" id="PRU00221"/>
    </source>
</evidence>
<keyword evidence="2" id="KW-0677">Repeat</keyword>
<evidence type="ECO:0000256" key="1">
    <source>
        <dbReference type="ARBA" id="ARBA00022574"/>
    </source>
</evidence>
<feature type="region of interest" description="Disordered" evidence="4">
    <location>
        <begin position="542"/>
        <end position="561"/>
    </location>
</feature>
<feature type="region of interest" description="Disordered" evidence="4">
    <location>
        <begin position="72"/>
        <end position="96"/>
    </location>
</feature>
<dbReference type="InterPro" id="IPR001680">
    <property type="entry name" value="WD40_rpt"/>
</dbReference>
<dbReference type="GO" id="GO:0009640">
    <property type="term" value="P:photomorphogenesis"/>
    <property type="evidence" value="ECO:0007669"/>
    <property type="project" value="InterPro"/>
</dbReference>
<proteinExistence type="predicted"/>
<dbReference type="PROSITE" id="PS50011">
    <property type="entry name" value="PROTEIN_KINASE_DOM"/>
    <property type="match status" value="1"/>
</dbReference>
<reference evidence="6 7" key="1">
    <citation type="journal article" date="2021" name="Hortic Res">
        <title>Chromosome-scale assembly of the Dendrobium chrysotoxum genome enhances the understanding of orchid evolution.</title>
        <authorList>
            <person name="Zhang Y."/>
            <person name="Zhang G.Q."/>
            <person name="Zhang D."/>
            <person name="Liu X.D."/>
            <person name="Xu X.Y."/>
            <person name="Sun W.H."/>
            <person name="Yu X."/>
            <person name="Zhu X."/>
            <person name="Wang Z.W."/>
            <person name="Zhao X."/>
            <person name="Zhong W.Y."/>
            <person name="Chen H."/>
            <person name="Yin W.L."/>
            <person name="Huang T."/>
            <person name="Niu S.C."/>
            <person name="Liu Z.J."/>
        </authorList>
    </citation>
    <scope>NUCLEOTIDE SEQUENCE [LARGE SCALE GENOMIC DNA]</scope>
    <source>
        <strain evidence="6">Lindl</strain>
    </source>
</reference>
<feature type="repeat" description="WD" evidence="3">
    <location>
        <begin position="691"/>
        <end position="726"/>
    </location>
</feature>
<evidence type="ECO:0000259" key="5">
    <source>
        <dbReference type="PROSITE" id="PS50011"/>
    </source>
</evidence>
<dbReference type="GO" id="GO:0005524">
    <property type="term" value="F:ATP binding"/>
    <property type="evidence" value="ECO:0007669"/>
    <property type="project" value="InterPro"/>
</dbReference>
<dbReference type="PROSITE" id="PS00678">
    <property type="entry name" value="WD_REPEATS_1"/>
    <property type="match status" value="2"/>
</dbReference>
<dbReference type="InterPro" id="IPR020472">
    <property type="entry name" value="WD40_PAC1"/>
</dbReference>
<dbReference type="Gene3D" id="1.10.510.10">
    <property type="entry name" value="Transferase(Phosphotransferase) domain 1"/>
    <property type="match status" value="1"/>
</dbReference>
<evidence type="ECO:0000256" key="2">
    <source>
        <dbReference type="ARBA" id="ARBA00022737"/>
    </source>
</evidence>
<evidence type="ECO:0000256" key="4">
    <source>
        <dbReference type="SAM" id="MobiDB-lite"/>
    </source>
</evidence>
<dbReference type="Pfam" id="PF00400">
    <property type="entry name" value="WD40"/>
    <property type="match status" value="4"/>
</dbReference>
<dbReference type="PANTHER" id="PTHR44218">
    <property type="entry name" value="PROTEIN SPA1-RELATED 2"/>
    <property type="match status" value="1"/>
</dbReference>
<dbReference type="InterPro" id="IPR000719">
    <property type="entry name" value="Prot_kinase_dom"/>
</dbReference>
<dbReference type="InterPro" id="IPR015943">
    <property type="entry name" value="WD40/YVTN_repeat-like_dom_sf"/>
</dbReference>
<gene>
    <name evidence="6" type="ORF">IEQ34_021958</name>
</gene>
<feature type="domain" description="Protein kinase" evidence="5">
    <location>
        <begin position="1"/>
        <end position="374"/>
    </location>
</feature>
<dbReference type="AlphaFoldDB" id="A0AAV7FXP5"/>
<dbReference type="PRINTS" id="PR00320">
    <property type="entry name" value="GPROTEINBRPT"/>
</dbReference>